<evidence type="ECO:0000313" key="2">
    <source>
        <dbReference type="EMBL" id="HJF49319.1"/>
    </source>
</evidence>
<dbReference type="Proteomes" id="UP000775129">
    <property type="component" value="Unassembled WGS sequence"/>
</dbReference>
<feature type="transmembrane region" description="Helical" evidence="1">
    <location>
        <begin position="82"/>
        <end position="102"/>
    </location>
</feature>
<name>A0A921GND0_9MICO</name>
<proteinExistence type="predicted"/>
<gene>
    <name evidence="2" type="ORF">K8W24_05905</name>
</gene>
<protein>
    <submittedName>
        <fullName evidence="2">Uncharacterized protein</fullName>
    </submittedName>
</protein>
<feature type="transmembrane region" description="Helical" evidence="1">
    <location>
        <begin position="52"/>
        <end position="75"/>
    </location>
</feature>
<keyword evidence="1" id="KW-0812">Transmembrane</keyword>
<keyword evidence="1" id="KW-1133">Transmembrane helix</keyword>
<reference evidence="2" key="1">
    <citation type="journal article" date="2021" name="PeerJ">
        <title>Extensive microbial diversity within the chicken gut microbiome revealed by metagenomics and culture.</title>
        <authorList>
            <person name="Gilroy R."/>
            <person name="Ravi A."/>
            <person name="Getino M."/>
            <person name="Pursley I."/>
            <person name="Horton D.L."/>
            <person name="Alikhan N.F."/>
            <person name="Baker D."/>
            <person name="Gharbi K."/>
            <person name="Hall N."/>
            <person name="Watson M."/>
            <person name="Adriaenssens E.M."/>
            <person name="Foster-Nyarko E."/>
            <person name="Jarju S."/>
            <person name="Secka A."/>
            <person name="Antonio M."/>
            <person name="Oren A."/>
            <person name="Chaudhuri R.R."/>
            <person name="La Ragione R."/>
            <person name="Hildebrand F."/>
            <person name="Pallen M.J."/>
        </authorList>
    </citation>
    <scope>NUCLEOTIDE SEQUENCE</scope>
    <source>
        <strain evidence="2">1647</strain>
    </source>
</reference>
<sequence>MIGVVLFLGAALLASVCLWWRIGTSASARWWVRREPIEHRRTYPFSEGIALVLLPVLAETLAMLGLVVVLGPVLAPVEGITLVAALGAVLFQAILFVIAHGATWQRWILPLWAYPAWLRETRRRERALLAPGWR</sequence>
<comment type="caution">
    <text evidence="2">The sequence shown here is derived from an EMBL/GenBank/DDBJ whole genome shotgun (WGS) entry which is preliminary data.</text>
</comment>
<keyword evidence="1" id="KW-0472">Membrane</keyword>
<evidence type="ECO:0000313" key="3">
    <source>
        <dbReference type="Proteomes" id="UP000775129"/>
    </source>
</evidence>
<organism evidence="2 3">
    <name type="scientific">Brachybacterium paraconglomeratum</name>
    <dbReference type="NCBI Taxonomy" id="173362"/>
    <lineage>
        <taxon>Bacteria</taxon>
        <taxon>Bacillati</taxon>
        <taxon>Actinomycetota</taxon>
        <taxon>Actinomycetes</taxon>
        <taxon>Micrococcales</taxon>
        <taxon>Dermabacteraceae</taxon>
        <taxon>Brachybacterium</taxon>
    </lineage>
</organism>
<accession>A0A921GND0</accession>
<reference evidence="2" key="2">
    <citation type="submission" date="2021-09" db="EMBL/GenBank/DDBJ databases">
        <authorList>
            <person name="Gilroy R."/>
        </authorList>
    </citation>
    <scope>NUCLEOTIDE SEQUENCE</scope>
    <source>
        <strain evidence="2">1647</strain>
    </source>
</reference>
<dbReference type="EMBL" id="DYWO01000171">
    <property type="protein sequence ID" value="HJF49319.1"/>
    <property type="molecule type" value="Genomic_DNA"/>
</dbReference>
<dbReference type="AlphaFoldDB" id="A0A921GND0"/>
<evidence type="ECO:0000256" key="1">
    <source>
        <dbReference type="SAM" id="Phobius"/>
    </source>
</evidence>